<sequence length="225" mass="24526">MKHSIFGGVLVLGAACGLSYAGAPAHTTSILGEYELVEFSSTSVRLELPVDPALTLTIGKGGKLSGFAGCNHYRGILKSAPLRVGALAATRKMCPDAGAMQLEQQFLSTLGKATKLERTNQDEIAFFDEKNQSLRFKRLPARPVERIIWIGPEKKPCSAGVMKTDCLQYKSSPASEWFNFYGQIEGFDWHAGSTYKLKVREEKIANPPADASAIKTTLIEVLETK</sequence>
<dbReference type="InterPro" id="IPR038670">
    <property type="entry name" value="HslJ-like_sf"/>
</dbReference>
<dbReference type="Gene3D" id="2.40.128.270">
    <property type="match status" value="1"/>
</dbReference>
<dbReference type="KEGG" id="cfon:HZU75_16105"/>
<organism evidence="4 5">
    <name type="scientific">Chitinibacter fontanus</name>
    <dbReference type="NCBI Taxonomy" id="1737446"/>
    <lineage>
        <taxon>Bacteria</taxon>
        <taxon>Pseudomonadati</taxon>
        <taxon>Pseudomonadota</taxon>
        <taxon>Betaproteobacteria</taxon>
        <taxon>Neisseriales</taxon>
        <taxon>Chitinibacteraceae</taxon>
        <taxon>Chitinibacter</taxon>
    </lineage>
</organism>
<dbReference type="Proteomes" id="UP000510822">
    <property type="component" value="Chromosome"/>
</dbReference>
<dbReference type="AlphaFoldDB" id="A0A7D5VCK3"/>
<evidence type="ECO:0000256" key="1">
    <source>
        <dbReference type="SAM" id="SignalP"/>
    </source>
</evidence>
<dbReference type="InterPro" id="IPR025485">
    <property type="entry name" value="DUF4377"/>
</dbReference>
<protein>
    <submittedName>
        <fullName evidence="4">META and DUF4377 domain-containing protein</fullName>
    </submittedName>
</protein>
<dbReference type="RefSeq" id="WP_180306993.1">
    <property type="nucleotide sequence ID" value="NZ_CP058952.1"/>
</dbReference>
<gene>
    <name evidence="4" type="ORF">HZU75_16105</name>
</gene>
<keyword evidence="1" id="KW-0732">Signal</keyword>
<evidence type="ECO:0000313" key="4">
    <source>
        <dbReference type="EMBL" id="QLI82920.1"/>
    </source>
</evidence>
<evidence type="ECO:0000313" key="5">
    <source>
        <dbReference type="Proteomes" id="UP000510822"/>
    </source>
</evidence>
<proteinExistence type="predicted"/>
<reference evidence="4 5" key="1">
    <citation type="journal article" date="2016" name="Int. J. Syst. Evol. Microbiol.">
        <title>Chitinibacter fontanus sp. nov., isolated from a spring.</title>
        <authorList>
            <person name="Sheu S.Y."/>
            <person name="Li Y.S."/>
            <person name="Young C.C."/>
            <person name="Chen W.M."/>
        </authorList>
    </citation>
    <scope>NUCLEOTIDE SEQUENCE [LARGE SCALE GENOMIC DNA]</scope>
    <source>
        <strain evidence="4 5">STM-7</strain>
    </source>
</reference>
<accession>A0A7D5VCK3</accession>
<dbReference type="PANTHER" id="PTHR35535">
    <property type="entry name" value="HEAT SHOCK PROTEIN HSLJ"/>
    <property type="match status" value="1"/>
</dbReference>
<name>A0A7D5VCK3_9NEIS</name>
<dbReference type="Pfam" id="PF03724">
    <property type="entry name" value="META"/>
    <property type="match status" value="1"/>
</dbReference>
<feature type="chain" id="PRO_5028826760" evidence="1">
    <location>
        <begin position="22"/>
        <end position="225"/>
    </location>
</feature>
<feature type="domain" description="DUF4377" evidence="3">
    <location>
        <begin position="149"/>
        <end position="223"/>
    </location>
</feature>
<dbReference type="InterPro" id="IPR005184">
    <property type="entry name" value="DUF306_Meta_HslJ"/>
</dbReference>
<feature type="domain" description="DUF306" evidence="2">
    <location>
        <begin position="32"/>
        <end position="133"/>
    </location>
</feature>
<dbReference type="EMBL" id="CP058952">
    <property type="protein sequence ID" value="QLI82920.1"/>
    <property type="molecule type" value="Genomic_DNA"/>
</dbReference>
<evidence type="ECO:0000259" key="2">
    <source>
        <dbReference type="Pfam" id="PF03724"/>
    </source>
</evidence>
<dbReference type="PANTHER" id="PTHR35535:SF1">
    <property type="entry name" value="HEAT SHOCK PROTEIN HSLJ"/>
    <property type="match status" value="1"/>
</dbReference>
<keyword evidence="5" id="KW-1185">Reference proteome</keyword>
<evidence type="ECO:0000259" key="3">
    <source>
        <dbReference type="Pfam" id="PF14302"/>
    </source>
</evidence>
<dbReference type="Pfam" id="PF14302">
    <property type="entry name" value="DUF4377"/>
    <property type="match status" value="1"/>
</dbReference>
<dbReference type="InterPro" id="IPR053147">
    <property type="entry name" value="Hsp_HslJ-like"/>
</dbReference>
<dbReference type="PROSITE" id="PS51257">
    <property type="entry name" value="PROKAR_LIPOPROTEIN"/>
    <property type="match status" value="1"/>
</dbReference>
<feature type="signal peptide" evidence="1">
    <location>
        <begin position="1"/>
        <end position="21"/>
    </location>
</feature>